<accession>A0ABR0BGX9</accession>
<evidence type="ECO:0000256" key="1">
    <source>
        <dbReference type="SAM" id="MobiDB-lite"/>
    </source>
</evidence>
<feature type="compositionally biased region" description="Low complexity" evidence="1">
    <location>
        <begin position="40"/>
        <end position="54"/>
    </location>
</feature>
<evidence type="ECO:0000313" key="3">
    <source>
        <dbReference type="Proteomes" id="UP001287286"/>
    </source>
</evidence>
<keyword evidence="3" id="KW-1185">Reference proteome</keyword>
<dbReference type="EMBL" id="JAWRVI010000103">
    <property type="protein sequence ID" value="KAK4077235.1"/>
    <property type="molecule type" value="Genomic_DNA"/>
</dbReference>
<dbReference type="Gene3D" id="1.20.5.340">
    <property type="match status" value="1"/>
</dbReference>
<name>A0ABR0BGX9_PURLI</name>
<proteinExistence type="predicted"/>
<feature type="compositionally biased region" description="Basic residues" evidence="1">
    <location>
        <begin position="24"/>
        <end position="39"/>
    </location>
</feature>
<feature type="region of interest" description="Disordered" evidence="1">
    <location>
        <begin position="1"/>
        <end position="98"/>
    </location>
</feature>
<evidence type="ECO:0000313" key="2">
    <source>
        <dbReference type="EMBL" id="KAK4077235.1"/>
    </source>
</evidence>
<protein>
    <submittedName>
        <fullName evidence="2">Uncharacterized protein</fullName>
    </submittedName>
</protein>
<organism evidence="2 3">
    <name type="scientific">Purpureocillium lilacinum</name>
    <name type="common">Paecilomyces lilacinus</name>
    <dbReference type="NCBI Taxonomy" id="33203"/>
    <lineage>
        <taxon>Eukaryota</taxon>
        <taxon>Fungi</taxon>
        <taxon>Dikarya</taxon>
        <taxon>Ascomycota</taxon>
        <taxon>Pezizomycotina</taxon>
        <taxon>Sordariomycetes</taxon>
        <taxon>Hypocreomycetidae</taxon>
        <taxon>Hypocreales</taxon>
        <taxon>Ophiocordycipitaceae</taxon>
        <taxon>Purpureocillium</taxon>
    </lineage>
</organism>
<comment type="caution">
    <text evidence="2">The sequence shown here is derived from an EMBL/GenBank/DDBJ whole genome shotgun (WGS) entry which is preliminary data.</text>
</comment>
<sequence>MSHRQYFQAGSGAQAPFPPGAPRHEKKGGTTKKKRKRAKTSAGQASAASAAPAAPAQPPSTAPSRQQVPSATTHRHGRHHPETSVVGPAPGGVPSQHGTMAHFHRLNQQEHGILQHSTNGNPGGTLARSEAHMSGADVRVTAMETRIENLETRMSGVEGHLAELKRTLKQHITKQDLRDEQNTKHIKEIGQHVAKYISLPYVARVSVLTCLFSMQEQMNEVQAITQERVRAGAQSDGPMDSLLRLDDSDMGSGMTAGMTGGHFGHTGDQLQAPF</sequence>
<dbReference type="Proteomes" id="UP001287286">
    <property type="component" value="Unassembled WGS sequence"/>
</dbReference>
<reference evidence="2 3" key="1">
    <citation type="journal article" date="2024" name="Microbiol. Resour. Announc.">
        <title>Genome annotations for the ascomycete fungi Trichoderma harzianum, Trichoderma aggressivum, and Purpureocillium lilacinum.</title>
        <authorList>
            <person name="Beijen E.P.W."/>
            <person name="Ohm R.A."/>
        </authorList>
    </citation>
    <scope>NUCLEOTIDE SEQUENCE [LARGE SCALE GENOMIC DNA]</scope>
    <source>
        <strain evidence="2 3">CBS 150709</strain>
    </source>
</reference>
<gene>
    <name evidence="2" type="ORF">Purlil1_12418</name>
</gene>